<feature type="coiled-coil region" evidence="1">
    <location>
        <begin position="249"/>
        <end position="338"/>
    </location>
</feature>
<dbReference type="RefSeq" id="XP_028517942.1">
    <property type="nucleotide sequence ID" value="XM_028662141.1"/>
</dbReference>
<evidence type="ECO:0000313" key="3">
    <source>
        <dbReference type="Proteomes" id="UP000887567"/>
    </source>
</evidence>
<dbReference type="KEGG" id="epa:114576073"/>
<protein>
    <submittedName>
        <fullName evidence="2">Uncharacterized protein</fullName>
    </submittedName>
</protein>
<accession>A0A913YTU3</accession>
<keyword evidence="3" id="KW-1185">Reference proteome</keyword>
<dbReference type="GO" id="GO:0005737">
    <property type="term" value="C:cytoplasm"/>
    <property type="evidence" value="ECO:0007669"/>
    <property type="project" value="TreeGrafter"/>
</dbReference>
<dbReference type="InterPro" id="IPR051301">
    <property type="entry name" value="Optineurin/NFkB_EssMod"/>
</dbReference>
<evidence type="ECO:0000313" key="2">
    <source>
        <dbReference type="EnsemblMetazoa" id="XP_028517942.1"/>
    </source>
</evidence>
<dbReference type="EnsemblMetazoa" id="XM_028662141.1">
    <property type="protein sequence ID" value="XP_028517942.1"/>
    <property type="gene ID" value="LOC114576073"/>
</dbReference>
<dbReference type="Gene3D" id="1.20.5.390">
    <property type="entry name" value="L1 transposable element, trimerization domain"/>
    <property type="match status" value="1"/>
</dbReference>
<proteinExistence type="predicted"/>
<evidence type="ECO:0000256" key="1">
    <source>
        <dbReference type="SAM" id="Coils"/>
    </source>
</evidence>
<organism evidence="2 3">
    <name type="scientific">Exaiptasia diaphana</name>
    <name type="common">Tropical sea anemone</name>
    <name type="synonym">Aiptasia pulchella</name>
    <dbReference type="NCBI Taxonomy" id="2652724"/>
    <lineage>
        <taxon>Eukaryota</taxon>
        <taxon>Metazoa</taxon>
        <taxon>Cnidaria</taxon>
        <taxon>Anthozoa</taxon>
        <taxon>Hexacorallia</taxon>
        <taxon>Actiniaria</taxon>
        <taxon>Aiptasiidae</taxon>
        <taxon>Exaiptasia</taxon>
    </lineage>
</organism>
<sequence>MSTSVELKPSNSSLSNDVPSDDFVFFSPTSSISDQSKQSFIGRIHPEEGDSKGPEIHREDNIMERVIDLVKENDTLKETLIFFNTVLQQYIKEFTDMQESHKANSENIKKEHQKAKEVVNFFRDDNRTLKGELKNMQSHFFQEVLTGKKEDLERENTSFFQQISALQEHIKAIDSDFFFCEQLLGSLASYNYKSFFSQRNEEPLDSELSGELRFFYKTADQKSKDIETEILRFFFEKVKVEKCHLDDKLTETKEELKKVQESSKRTKEEKEQLRKLLDEQYLKNEKDQNEMASVCKNLQDENQKLKEELTNKNEELTKKMEEKEVKNAEMELKSVRFELAICIN</sequence>
<dbReference type="AlphaFoldDB" id="A0A913YTU3"/>
<dbReference type="Proteomes" id="UP000887567">
    <property type="component" value="Unplaced"/>
</dbReference>
<dbReference type="GO" id="GO:0005634">
    <property type="term" value="C:nucleus"/>
    <property type="evidence" value="ECO:0007669"/>
    <property type="project" value="TreeGrafter"/>
</dbReference>
<keyword evidence="1" id="KW-0175">Coiled coil</keyword>
<name>A0A913YTU3_EXADI</name>
<dbReference type="PANTHER" id="PTHR31553:SF1">
    <property type="entry name" value="NF-KAPPA-B ESSENTIAL MODULATOR"/>
    <property type="match status" value="1"/>
</dbReference>
<dbReference type="GO" id="GO:0070530">
    <property type="term" value="F:K63-linked polyubiquitin modification-dependent protein binding"/>
    <property type="evidence" value="ECO:0007669"/>
    <property type="project" value="TreeGrafter"/>
</dbReference>
<dbReference type="GeneID" id="114576073"/>
<dbReference type="PANTHER" id="PTHR31553">
    <property type="entry name" value="NF-KAPPA-B ESSENTIAL MODULATOR"/>
    <property type="match status" value="1"/>
</dbReference>
<dbReference type="GO" id="GO:0043122">
    <property type="term" value="P:regulation of canonical NF-kappaB signal transduction"/>
    <property type="evidence" value="ECO:0007669"/>
    <property type="project" value="TreeGrafter"/>
</dbReference>
<reference evidence="2" key="1">
    <citation type="submission" date="2022-11" db="UniProtKB">
        <authorList>
            <consortium name="EnsemblMetazoa"/>
        </authorList>
    </citation>
    <scope>IDENTIFICATION</scope>
</reference>